<dbReference type="EMBL" id="BNEK01000003">
    <property type="protein sequence ID" value="GHJ28252.1"/>
    <property type="molecule type" value="Genomic_DNA"/>
</dbReference>
<name>A0ABQ3TY03_STRHY</name>
<protein>
    <submittedName>
        <fullName evidence="6">Glutathione-dependent formaldehyde dehydrogenase</fullName>
    </submittedName>
</protein>
<dbReference type="Pfam" id="PF08240">
    <property type="entry name" value="ADH_N"/>
    <property type="match status" value="1"/>
</dbReference>
<dbReference type="PANTHER" id="PTHR42813">
    <property type="entry name" value="ZINC-TYPE ALCOHOL DEHYDROGENASE-LIKE"/>
    <property type="match status" value="1"/>
</dbReference>
<sequence length="391" mass="41813">MRALCWEGVDKLAVERVPDPRLRNEQDVIVRLIAGTTCGSDLHLIGGHIPAMRAGDVIGHEFLGEVVETGPQVRRHAVGDRVVVCSFVGCGRCWYCANDLWSLCDNTNTNPGLGQAIFGHDTGGVFGYSHIMGGLRGSHADYVRVPFADYGAFSVPEGIDDVSALFASDAAPTGWMGAHLGGVRPGDVVAVWGCGAVGQMAARAAMLLGADRVVCVDSVPERLAMTELHIGCETLDYTATDIEAELRERTGGRGPDVCIEAVGMEADGDGALRRYDRAKQRLRLETDRPAAVRQAVRACRKGGTVFVLGVFGGLADKFPLGALMNKGLTLRGAQQHGQRYIPMLLDRIAAGELKTSHLATHALPLDEAPQGYAMFKYKTDGCVRVVFRPGG</sequence>
<organism evidence="6 7">
    <name type="scientific">Streptomyces hygroscopicus</name>
    <dbReference type="NCBI Taxonomy" id="1912"/>
    <lineage>
        <taxon>Bacteria</taxon>
        <taxon>Bacillati</taxon>
        <taxon>Actinomycetota</taxon>
        <taxon>Actinomycetes</taxon>
        <taxon>Kitasatosporales</taxon>
        <taxon>Streptomycetaceae</taxon>
        <taxon>Streptomyces</taxon>
        <taxon>Streptomyces violaceusniger group</taxon>
    </lineage>
</organism>
<dbReference type="SUPFAM" id="SSF50129">
    <property type="entry name" value="GroES-like"/>
    <property type="match status" value="1"/>
</dbReference>
<dbReference type="Pfam" id="PF00107">
    <property type="entry name" value="ADH_zinc_N"/>
    <property type="match status" value="1"/>
</dbReference>
<accession>A0ABQ3TY03</accession>
<comment type="caution">
    <text evidence="6">The sequence shown here is derived from an EMBL/GenBank/DDBJ whole genome shotgun (WGS) entry which is preliminary data.</text>
</comment>
<dbReference type="Proteomes" id="UP001054854">
    <property type="component" value="Unassembled WGS sequence"/>
</dbReference>
<dbReference type="SUPFAM" id="SSF51735">
    <property type="entry name" value="NAD(P)-binding Rossmann-fold domains"/>
    <property type="match status" value="1"/>
</dbReference>
<gene>
    <name evidence="6" type="primary">fdh</name>
    <name evidence="6" type="ORF">TPA0910_26850</name>
</gene>
<feature type="domain" description="Alcohol dehydrogenase-like N-terminal" evidence="5">
    <location>
        <begin position="25"/>
        <end position="148"/>
    </location>
</feature>
<dbReference type="CDD" id="cd08283">
    <property type="entry name" value="FDH_like_1"/>
    <property type="match status" value="1"/>
</dbReference>
<dbReference type="PANTHER" id="PTHR42813:SF2">
    <property type="entry name" value="DEHYDROGENASE, ZINC-CONTAINING, PUTATIVE (AFU_ORTHOLOGUE AFUA_2G02810)-RELATED"/>
    <property type="match status" value="1"/>
</dbReference>
<evidence type="ECO:0000259" key="4">
    <source>
        <dbReference type="Pfam" id="PF00107"/>
    </source>
</evidence>
<comment type="cofactor">
    <cofactor evidence="1">
        <name>Zn(2+)</name>
        <dbReference type="ChEBI" id="CHEBI:29105"/>
    </cofactor>
</comment>
<keyword evidence="3" id="KW-0862">Zinc</keyword>
<reference evidence="6" key="1">
    <citation type="submission" date="2024-05" db="EMBL/GenBank/DDBJ databases">
        <title>Whole genome shotgun sequence of Streptomyces hygroscopicus NBRC 113678.</title>
        <authorList>
            <person name="Komaki H."/>
            <person name="Tamura T."/>
        </authorList>
    </citation>
    <scope>NUCLEOTIDE SEQUENCE</scope>
    <source>
        <strain evidence="6">N11-34</strain>
    </source>
</reference>
<dbReference type="InterPro" id="IPR036291">
    <property type="entry name" value="NAD(P)-bd_dom_sf"/>
</dbReference>
<evidence type="ECO:0000313" key="7">
    <source>
        <dbReference type="Proteomes" id="UP001054854"/>
    </source>
</evidence>
<dbReference type="Gene3D" id="3.40.50.720">
    <property type="entry name" value="NAD(P)-binding Rossmann-like Domain"/>
    <property type="match status" value="1"/>
</dbReference>
<dbReference type="RefSeq" id="WP_030837734.1">
    <property type="nucleotide sequence ID" value="NZ_BBON01000019.1"/>
</dbReference>
<evidence type="ECO:0000259" key="5">
    <source>
        <dbReference type="Pfam" id="PF08240"/>
    </source>
</evidence>
<evidence type="ECO:0000256" key="1">
    <source>
        <dbReference type="ARBA" id="ARBA00001947"/>
    </source>
</evidence>
<keyword evidence="7" id="KW-1185">Reference proteome</keyword>
<feature type="domain" description="Alcohol dehydrogenase-like C-terminal" evidence="4">
    <location>
        <begin position="196"/>
        <end position="266"/>
    </location>
</feature>
<dbReference type="InterPro" id="IPR011032">
    <property type="entry name" value="GroES-like_sf"/>
</dbReference>
<dbReference type="InterPro" id="IPR013154">
    <property type="entry name" value="ADH-like_N"/>
</dbReference>
<evidence type="ECO:0000256" key="2">
    <source>
        <dbReference type="ARBA" id="ARBA00022723"/>
    </source>
</evidence>
<evidence type="ECO:0000256" key="3">
    <source>
        <dbReference type="ARBA" id="ARBA00022833"/>
    </source>
</evidence>
<evidence type="ECO:0000313" key="6">
    <source>
        <dbReference type="EMBL" id="GHJ28252.1"/>
    </source>
</evidence>
<proteinExistence type="predicted"/>
<dbReference type="InterPro" id="IPR013149">
    <property type="entry name" value="ADH-like_C"/>
</dbReference>
<dbReference type="Gene3D" id="3.90.180.10">
    <property type="entry name" value="Medium-chain alcohol dehydrogenases, catalytic domain"/>
    <property type="match status" value="1"/>
</dbReference>
<keyword evidence="2" id="KW-0479">Metal-binding</keyword>